<organism evidence="2 3">
    <name type="scientific">Periconia macrospinosa</name>
    <dbReference type="NCBI Taxonomy" id="97972"/>
    <lineage>
        <taxon>Eukaryota</taxon>
        <taxon>Fungi</taxon>
        <taxon>Dikarya</taxon>
        <taxon>Ascomycota</taxon>
        <taxon>Pezizomycotina</taxon>
        <taxon>Dothideomycetes</taxon>
        <taxon>Pleosporomycetidae</taxon>
        <taxon>Pleosporales</taxon>
        <taxon>Massarineae</taxon>
        <taxon>Periconiaceae</taxon>
        <taxon>Periconia</taxon>
    </lineage>
</organism>
<accession>A0A2V1D337</accession>
<gene>
    <name evidence="2" type="ORF">DM02DRAFT_699980</name>
</gene>
<evidence type="ECO:0000313" key="3">
    <source>
        <dbReference type="Proteomes" id="UP000244855"/>
    </source>
</evidence>
<keyword evidence="1" id="KW-1133">Transmembrane helix</keyword>
<dbReference type="EMBL" id="KZ805684">
    <property type="protein sequence ID" value="PVH92428.1"/>
    <property type="molecule type" value="Genomic_DNA"/>
</dbReference>
<protein>
    <submittedName>
        <fullName evidence="2">Uncharacterized protein</fullName>
    </submittedName>
</protein>
<dbReference type="STRING" id="97972.A0A2V1D337"/>
<dbReference type="AlphaFoldDB" id="A0A2V1D337"/>
<keyword evidence="3" id="KW-1185">Reference proteome</keyword>
<dbReference type="Proteomes" id="UP000244855">
    <property type="component" value="Unassembled WGS sequence"/>
</dbReference>
<feature type="transmembrane region" description="Helical" evidence="1">
    <location>
        <begin position="360"/>
        <end position="381"/>
    </location>
</feature>
<evidence type="ECO:0000313" key="2">
    <source>
        <dbReference type="EMBL" id="PVH92428.1"/>
    </source>
</evidence>
<keyword evidence="1" id="KW-0472">Membrane</keyword>
<name>A0A2V1D337_9PLEO</name>
<dbReference type="OrthoDB" id="5428890at2759"/>
<reference evidence="2 3" key="1">
    <citation type="journal article" date="2018" name="Sci. Rep.">
        <title>Comparative genomics provides insights into the lifestyle and reveals functional heterogeneity of dark septate endophytic fungi.</title>
        <authorList>
            <person name="Knapp D.G."/>
            <person name="Nemeth J.B."/>
            <person name="Barry K."/>
            <person name="Hainaut M."/>
            <person name="Henrissat B."/>
            <person name="Johnson J."/>
            <person name="Kuo A."/>
            <person name="Lim J.H.P."/>
            <person name="Lipzen A."/>
            <person name="Nolan M."/>
            <person name="Ohm R.A."/>
            <person name="Tamas L."/>
            <person name="Grigoriev I.V."/>
            <person name="Spatafora J.W."/>
            <person name="Nagy L.G."/>
            <person name="Kovacs G.M."/>
        </authorList>
    </citation>
    <scope>NUCLEOTIDE SEQUENCE [LARGE SCALE GENOMIC DNA]</scope>
    <source>
        <strain evidence="2 3">DSE2036</strain>
    </source>
</reference>
<evidence type="ECO:0000256" key="1">
    <source>
        <dbReference type="SAM" id="Phobius"/>
    </source>
</evidence>
<proteinExistence type="predicted"/>
<sequence>MPLQQTRFTAASKSLENIDQSLFPQLGEVIWSWKICPECLCSKTCVTNSCPSRRTAQLSRYFHFYRAVVSNYIDHSPAGNRILGTHGELWYAIQALKLHPELTRAELCQALLSKRQGNMTSPNDSDLLHATTLVVKLLMMIDCSALHFSSDQLEKGCCRIHWEDDVPFTKYLQDLFPPGNHPLLSYPDNDLLADIKSDLKARKLKKHLGVTLRATDDIQNHLRLHRRQNVIEIFHHTAFIKEQLRLTKGPGDWSSPSSTIKAGALPRQLALEVLDSLQMVLFPLSDPQSKQLLQSLVSNGLFDRDILHFEFTSIRRVGEESVSYVYFADRLSELYNELHNPRPRGWLDRQMERKSSARHMMMATLFGVLFAIFLGILSLIVTSYQTWIAYQAWQHPLQPLSSPK</sequence>
<keyword evidence="1" id="KW-0812">Transmembrane</keyword>